<sequence length="322" mass="36074">MEEKESTSKKDESKTQISQGKSDGIGGVLVLGGALALASLIAIFTIKDRRRDDKKKPVVHKGVSDESNGNFRRKKEDERREGLRFLSKDAPSTTRDSRHGTSEISVIHIDDPSELLVDTKSLILEEKPMTEISDEKKNTTSGQQESIASCEDCGVIQESSLLAPGSPILIEKEDDDEDEDEECAMEKGEESFKGTGDSSMESNEEVWPAELIVEELNKANRSIIFQNPEETNEEEDNTAITEEYSSSCSCDDSDIFDDSCDENETTEELVMVNKQPPRSSKMRFWIFSMLLLVLLMLLLSLNHHKAISYYQLYLDSSIIRGI</sequence>
<organism evidence="3 4">
    <name type="scientific">Quercus rubra</name>
    <name type="common">Northern red oak</name>
    <name type="synonym">Quercus borealis</name>
    <dbReference type="NCBI Taxonomy" id="3512"/>
    <lineage>
        <taxon>Eukaryota</taxon>
        <taxon>Viridiplantae</taxon>
        <taxon>Streptophyta</taxon>
        <taxon>Embryophyta</taxon>
        <taxon>Tracheophyta</taxon>
        <taxon>Spermatophyta</taxon>
        <taxon>Magnoliopsida</taxon>
        <taxon>eudicotyledons</taxon>
        <taxon>Gunneridae</taxon>
        <taxon>Pentapetalae</taxon>
        <taxon>rosids</taxon>
        <taxon>fabids</taxon>
        <taxon>Fagales</taxon>
        <taxon>Fagaceae</taxon>
        <taxon>Quercus</taxon>
    </lineage>
</organism>
<name>A0AAN7E0V5_QUERU</name>
<feature type="compositionally biased region" description="Basic and acidic residues" evidence="1">
    <location>
        <begin position="127"/>
        <end position="138"/>
    </location>
</feature>
<keyword evidence="4" id="KW-1185">Reference proteome</keyword>
<feature type="compositionally biased region" description="Basic and acidic residues" evidence="1">
    <location>
        <begin position="1"/>
        <end position="14"/>
    </location>
</feature>
<dbReference type="AlphaFoldDB" id="A0AAN7E0V5"/>
<feature type="compositionally biased region" description="Basic and acidic residues" evidence="1">
    <location>
        <begin position="74"/>
        <end position="87"/>
    </location>
</feature>
<protein>
    <submittedName>
        <fullName evidence="3">Uncharacterized protein</fullName>
    </submittedName>
</protein>
<evidence type="ECO:0000256" key="2">
    <source>
        <dbReference type="SAM" id="Phobius"/>
    </source>
</evidence>
<dbReference type="EMBL" id="JAXUIC010000012">
    <property type="protein sequence ID" value="KAK4559067.1"/>
    <property type="molecule type" value="Genomic_DNA"/>
</dbReference>
<feature type="transmembrane region" description="Helical" evidence="2">
    <location>
        <begin position="24"/>
        <end position="46"/>
    </location>
</feature>
<feature type="region of interest" description="Disordered" evidence="1">
    <location>
        <begin position="127"/>
        <end position="146"/>
    </location>
</feature>
<proteinExistence type="predicted"/>
<evidence type="ECO:0000313" key="4">
    <source>
        <dbReference type="Proteomes" id="UP001324115"/>
    </source>
</evidence>
<evidence type="ECO:0000256" key="1">
    <source>
        <dbReference type="SAM" id="MobiDB-lite"/>
    </source>
</evidence>
<feature type="transmembrane region" description="Helical" evidence="2">
    <location>
        <begin position="284"/>
        <end position="301"/>
    </location>
</feature>
<comment type="caution">
    <text evidence="3">The sequence shown here is derived from an EMBL/GenBank/DDBJ whole genome shotgun (WGS) entry which is preliminary data.</text>
</comment>
<feature type="region of interest" description="Disordered" evidence="1">
    <location>
        <begin position="1"/>
        <end position="25"/>
    </location>
</feature>
<reference evidence="3 4" key="1">
    <citation type="journal article" date="2023" name="G3 (Bethesda)">
        <title>A haplotype-resolved chromosome-scale genome for Quercus rubra L. provides insights into the genetics of adaptive traits for red oak species.</title>
        <authorList>
            <person name="Kapoor B."/>
            <person name="Jenkins J."/>
            <person name="Schmutz J."/>
            <person name="Zhebentyayeva T."/>
            <person name="Kuelheim C."/>
            <person name="Coggeshall M."/>
            <person name="Heim C."/>
            <person name="Lasky J.R."/>
            <person name="Leites L."/>
            <person name="Islam-Faridi N."/>
            <person name="Romero-Severson J."/>
            <person name="DeLeo V.L."/>
            <person name="Lucas S.M."/>
            <person name="Lazic D."/>
            <person name="Gailing O."/>
            <person name="Carlson J."/>
            <person name="Staton M."/>
        </authorList>
    </citation>
    <scope>NUCLEOTIDE SEQUENCE [LARGE SCALE GENOMIC DNA]</scope>
    <source>
        <strain evidence="3">Pseudo-F2</strain>
    </source>
</reference>
<feature type="region of interest" description="Disordered" evidence="1">
    <location>
        <begin position="161"/>
        <end position="203"/>
    </location>
</feature>
<keyword evidence="2" id="KW-0812">Transmembrane</keyword>
<feature type="region of interest" description="Disordered" evidence="1">
    <location>
        <begin position="51"/>
        <end position="105"/>
    </location>
</feature>
<accession>A0AAN7E0V5</accession>
<evidence type="ECO:0000313" key="3">
    <source>
        <dbReference type="EMBL" id="KAK4559067.1"/>
    </source>
</evidence>
<gene>
    <name evidence="3" type="ORF">RGQ29_008351</name>
</gene>
<keyword evidence="2" id="KW-1133">Transmembrane helix</keyword>
<dbReference type="Proteomes" id="UP001324115">
    <property type="component" value="Unassembled WGS sequence"/>
</dbReference>
<keyword evidence="2" id="KW-0472">Membrane</keyword>
<feature type="compositionally biased region" description="Acidic residues" evidence="1">
    <location>
        <begin position="172"/>
        <end position="183"/>
    </location>
</feature>